<evidence type="ECO:0000313" key="1">
    <source>
        <dbReference type="EMBL" id="MBK1661894.1"/>
    </source>
</evidence>
<sequence>MAEMVALLRRRGVPEEFYVTGGRLGFGECLGIEQDARGWLVYYSERGGKSPLARHATEDGAVQDMLARLGVMLKQAGLPPPA</sequence>
<proteinExistence type="predicted"/>
<reference evidence="1 2" key="1">
    <citation type="journal article" date="2020" name="Microorganisms">
        <title>Osmotic Adaptation and Compatible Solute Biosynthesis of Phototrophic Bacteria as Revealed from Genome Analyses.</title>
        <authorList>
            <person name="Imhoff J.F."/>
            <person name="Rahn T."/>
            <person name="Kunzel S."/>
            <person name="Keller A."/>
            <person name="Neulinger S.C."/>
        </authorList>
    </citation>
    <scope>NUCLEOTIDE SEQUENCE [LARGE SCALE GENOMIC DNA]</scope>
    <source>
        <strain evidence="1 2">DSM 15382</strain>
    </source>
</reference>
<gene>
    <name evidence="1" type="ORF">CKO45_27255</name>
</gene>
<dbReference type="RefSeq" id="WP_133219234.1">
    <property type="nucleotide sequence ID" value="NZ_NRSG01000398.1"/>
</dbReference>
<organism evidence="1 2">
    <name type="scientific">Paracraurococcus ruber</name>
    <dbReference type="NCBI Taxonomy" id="77675"/>
    <lineage>
        <taxon>Bacteria</taxon>
        <taxon>Pseudomonadati</taxon>
        <taxon>Pseudomonadota</taxon>
        <taxon>Alphaproteobacteria</taxon>
        <taxon>Acetobacterales</taxon>
        <taxon>Roseomonadaceae</taxon>
        <taxon>Paracraurococcus</taxon>
    </lineage>
</organism>
<dbReference type="Proteomes" id="UP000697995">
    <property type="component" value="Unassembled WGS sequence"/>
</dbReference>
<accession>A0ABS1D7P6</accession>
<name>A0ABS1D7P6_9PROT</name>
<protein>
    <submittedName>
        <fullName evidence="1">Uncharacterized protein</fullName>
    </submittedName>
</protein>
<keyword evidence="2" id="KW-1185">Reference proteome</keyword>
<evidence type="ECO:0000313" key="2">
    <source>
        <dbReference type="Proteomes" id="UP000697995"/>
    </source>
</evidence>
<dbReference type="EMBL" id="NRSG01000398">
    <property type="protein sequence ID" value="MBK1661894.1"/>
    <property type="molecule type" value="Genomic_DNA"/>
</dbReference>
<comment type="caution">
    <text evidence="1">The sequence shown here is derived from an EMBL/GenBank/DDBJ whole genome shotgun (WGS) entry which is preliminary data.</text>
</comment>